<proteinExistence type="predicted"/>
<feature type="non-terminal residue" evidence="2">
    <location>
        <position position="255"/>
    </location>
</feature>
<evidence type="ECO:0000313" key="2">
    <source>
        <dbReference type="EMBL" id="CAA9497715.1"/>
    </source>
</evidence>
<name>A0A6J4SML3_9ACTN</name>
<evidence type="ECO:0000256" key="1">
    <source>
        <dbReference type="SAM" id="MobiDB-lite"/>
    </source>
</evidence>
<feature type="region of interest" description="Disordered" evidence="1">
    <location>
        <begin position="1"/>
        <end position="72"/>
    </location>
</feature>
<feature type="compositionally biased region" description="Low complexity" evidence="1">
    <location>
        <begin position="172"/>
        <end position="197"/>
    </location>
</feature>
<reference evidence="2" key="1">
    <citation type="submission" date="2020-02" db="EMBL/GenBank/DDBJ databases">
        <authorList>
            <person name="Meier V. D."/>
        </authorList>
    </citation>
    <scope>NUCLEOTIDE SEQUENCE</scope>
    <source>
        <strain evidence="2">AVDCRST_MAG25</strain>
    </source>
</reference>
<dbReference type="AlphaFoldDB" id="A0A6J4SML3"/>
<feature type="compositionally biased region" description="Basic residues" evidence="1">
    <location>
        <begin position="146"/>
        <end position="164"/>
    </location>
</feature>
<feature type="compositionally biased region" description="Basic and acidic residues" evidence="1">
    <location>
        <begin position="223"/>
        <end position="235"/>
    </location>
</feature>
<accession>A0A6J4SML3</accession>
<feature type="compositionally biased region" description="Basic residues" evidence="1">
    <location>
        <begin position="104"/>
        <end position="113"/>
    </location>
</feature>
<feature type="non-terminal residue" evidence="2">
    <location>
        <position position="1"/>
    </location>
</feature>
<sequence length="255" mass="27537">DHHDRDGPYRRARRRRTKPAAVDDPAARPRTRADVRRLLRPERLHKLAGEPGRARERQPAPRNAGAGRRNPRVRRLPGVLAAHPAALGHAVLHAQGAGDLAATRGRRSGRRRQRPGEGFGHRALALPDAVLGGDLRRPLLEPGGARGRRGRLRRVQRVRGRGRGAARGGAHGRPLGRPDLGGPAALGAVPEVAGAARPARRRPAAAGPASRRGARRRVAVLGHRGERAPDLDARPRGRPVQEPPHPRRRSGEGKV</sequence>
<protein>
    <submittedName>
        <fullName evidence="2">Uncharacterized protein</fullName>
    </submittedName>
</protein>
<gene>
    <name evidence="2" type="ORF">AVDCRST_MAG25-3733</name>
</gene>
<organism evidence="2">
    <name type="scientific">uncultured Rubrobacteraceae bacterium</name>
    <dbReference type="NCBI Taxonomy" id="349277"/>
    <lineage>
        <taxon>Bacteria</taxon>
        <taxon>Bacillati</taxon>
        <taxon>Actinomycetota</taxon>
        <taxon>Rubrobacteria</taxon>
        <taxon>Rubrobacterales</taxon>
        <taxon>Rubrobacteraceae</taxon>
        <taxon>environmental samples</taxon>
    </lineage>
</organism>
<feature type="compositionally biased region" description="Basic and acidic residues" evidence="1">
    <location>
        <begin position="25"/>
        <end position="59"/>
    </location>
</feature>
<dbReference type="EMBL" id="CADCVI010000258">
    <property type="protein sequence ID" value="CAA9497715.1"/>
    <property type="molecule type" value="Genomic_DNA"/>
</dbReference>
<feature type="region of interest" description="Disordered" evidence="1">
    <location>
        <begin position="136"/>
        <end position="255"/>
    </location>
</feature>
<feature type="region of interest" description="Disordered" evidence="1">
    <location>
        <begin position="98"/>
        <end position="124"/>
    </location>
</feature>